<keyword evidence="1" id="KW-0472">Membrane</keyword>
<dbReference type="Proteomes" id="UP000092971">
    <property type="component" value="Chromosome"/>
</dbReference>
<dbReference type="SUPFAM" id="SSF58113">
    <property type="entry name" value="Apolipoprotein A-I"/>
    <property type="match status" value="1"/>
</dbReference>
<protein>
    <submittedName>
        <fullName evidence="2">Uncharacterized protein</fullName>
    </submittedName>
</protein>
<dbReference type="EMBL" id="CP014672">
    <property type="protein sequence ID" value="ANW99855.1"/>
    <property type="molecule type" value="Genomic_DNA"/>
</dbReference>
<dbReference type="RefSeq" id="WP_015360306.1">
    <property type="nucleotide sequence ID" value="NZ_CP014672.1"/>
</dbReference>
<proteinExistence type="predicted"/>
<name>A0A1B1YGH7_THEST</name>
<reference evidence="2 3" key="1">
    <citation type="submission" date="2016-02" db="EMBL/GenBank/DDBJ databases">
        <title>Comparison of Clostridium stercorarium subspecies using comparative genomics and transcriptomics.</title>
        <authorList>
            <person name="Schellenberg J."/>
            <person name="Thallinger G."/>
            <person name="Levin D.B."/>
            <person name="Zhang X."/>
            <person name="Alvare G."/>
            <person name="Fristensky B."/>
            <person name="Sparling R."/>
        </authorList>
    </citation>
    <scope>NUCLEOTIDE SEQUENCE [LARGE SCALE GENOMIC DNA]</scope>
    <source>
        <strain evidence="2 3">DSM 2910</strain>
    </source>
</reference>
<accession>A0A1B1YGH7</accession>
<evidence type="ECO:0000313" key="3">
    <source>
        <dbReference type="Proteomes" id="UP000092971"/>
    </source>
</evidence>
<evidence type="ECO:0000256" key="1">
    <source>
        <dbReference type="SAM" id="Phobius"/>
    </source>
</evidence>
<keyword evidence="1" id="KW-0812">Transmembrane</keyword>
<feature type="transmembrane region" description="Helical" evidence="1">
    <location>
        <begin position="112"/>
        <end position="136"/>
    </location>
</feature>
<gene>
    <name evidence="2" type="ORF">CSTERTH_12845</name>
</gene>
<sequence length="489" mass="55196">MFDTLINIYEQVQGFGFYIIVTTFLIFVVAFIANLVIRRKYLVILDDLLDWHRKKEAVFRTDVLNKIVEEYKTTAKESYSEVNTQAIIEKNFNLHLRGLALGERFIKNTNTLLITLGLFGTFVGLTTAVAELAGIFTNLDFTELIENSGIQKLISHLIGSLEGMSTAFVTSLVGVGCSIILTILLTIFSAEEARENLMVHIEEYLDNTVAMVVSQDKETEYTMMNNILRETFMEFGDKIQASLKETVEQFGEKLTNVVMDVNVSSQTLDATVEKFDKSLANFASNMKDLNEFNVNMRNNIERMDVNFIKVAEALTKASDIVVANYNSIENFSKNIREAADEMTSYNRQLVSDISKLVSEISSTVQVVEKLAGAMDTNMQQHTRDLEIYQEHFTKVMTKINDELKDFGNLAANSFAETLNNAGTELSKQIKSSVEESLNGILQLLEQFRENQIHFAKTIASLPEQVLTYNQVAAARIDRQLAEIREMAAK</sequence>
<organism evidence="2 3">
    <name type="scientific">Thermoclostridium stercorarium subsp. thermolacticum DSM 2910</name>
    <dbReference type="NCBI Taxonomy" id="1121336"/>
    <lineage>
        <taxon>Bacteria</taxon>
        <taxon>Bacillati</taxon>
        <taxon>Bacillota</taxon>
        <taxon>Clostridia</taxon>
        <taxon>Eubacteriales</taxon>
        <taxon>Oscillospiraceae</taxon>
        <taxon>Thermoclostridium</taxon>
    </lineage>
</organism>
<evidence type="ECO:0000313" key="2">
    <source>
        <dbReference type="EMBL" id="ANW99855.1"/>
    </source>
</evidence>
<feature type="transmembrane region" description="Helical" evidence="1">
    <location>
        <begin position="15"/>
        <end position="37"/>
    </location>
</feature>
<dbReference type="AlphaFoldDB" id="A0A1B1YGH7"/>
<feature type="transmembrane region" description="Helical" evidence="1">
    <location>
        <begin position="167"/>
        <end position="188"/>
    </location>
</feature>
<dbReference type="Gene3D" id="1.10.287.950">
    <property type="entry name" value="Methyl-accepting chemotaxis protein"/>
    <property type="match status" value="1"/>
</dbReference>
<dbReference type="OrthoDB" id="418869at2"/>
<keyword evidence="1" id="KW-1133">Transmembrane helix</keyword>